<reference evidence="3" key="1">
    <citation type="journal article" date="2019" name="Int. J. Syst. Evol. Microbiol.">
        <title>The Global Catalogue of Microorganisms (GCM) 10K type strain sequencing project: providing services to taxonomists for standard genome sequencing and annotation.</title>
        <authorList>
            <consortium name="The Broad Institute Genomics Platform"/>
            <consortium name="The Broad Institute Genome Sequencing Center for Infectious Disease"/>
            <person name="Wu L."/>
            <person name="Ma J."/>
        </authorList>
    </citation>
    <scope>NUCLEOTIDE SEQUENCE [LARGE SCALE GENOMIC DNA]</scope>
    <source>
        <strain evidence="3">CGMCC 4.7330</strain>
    </source>
</reference>
<protein>
    <submittedName>
        <fullName evidence="2">Nuclear transport factor 2 family protein</fullName>
    </submittedName>
</protein>
<dbReference type="Gene3D" id="3.10.450.50">
    <property type="match status" value="1"/>
</dbReference>
<sequence>MDPLTTVVELEALRTLKARYCHLLDTRDFAGWRALLRDDLKVRVAITAPGPDAPPALTYDSADEFVAGVTASLNGAATMHHCHTAELELTSATTATGIWAMEDRLLYPGGQKVCGAGHYHESYVKAGGRWTIATLELTRTLLELPR</sequence>
<evidence type="ECO:0000313" key="2">
    <source>
        <dbReference type="EMBL" id="MFC3960756.1"/>
    </source>
</evidence>
<feature type="domain" description="SnoaL-like" evidence="1">
    <location>
        <begin position="11"/>
        <end position="135"/>
    </location>
</feature>
<comment type="caution">
    <text evidence="2">The sequence shown here is derived from an EMBL/GenBank/DDBJ whole genome shotgun (WGS) entry which is preliminary data.</text>
</comment>
<dbReference type="SUPFAM" id="SSF54427">
    <property type="entry name" value="NTF2-like"/>
    <property type="match status" value="1"/>
</dbReference>
<name>A0ABV8DM82_9NOCA</name>
<dbReference type="InterPro" id="IPR037401">
    <property type="entry name" value="SnoaL-like"/>
</dbReference>
<keyword evidence="3" id="KW-1185">Reference proteome</keyword>
<organism evidence="2 3">
    <name type="scientific">Nocardia jiangsuensis</name>
    <dbReference type="NCBI Taxonomy" id="1691563"/>
    <lineage>
        <taxon>Bacteria</taxon>
        <taxon>Bacillati</taxon>
        <taxon>Actinomycetota</taxon>
        <taxon>Actinomycetes</taxon>
        <taxon>Mycobacteriales</taxon>
        <taxon>Nocardiaceae</taxon>
        <taxon>Nocardia</taxon>
    </lineage>
</organism>
<dbReference type="Pfam" id="PF13577">
    <property type="entry name" value="SnoaL_4"/>
    <property type="match status" value="1"/>
</dbReference>
<accession>A0ABV8DM82</accession>
<gene>
    <name evidence="2" type="ORF">ACFO0B_01995</name>
</gene>
<dbReference type="Proteomes" id="UP001595696">
    <property type="component" value="Unassembled WGS sequence"/>
</dbReference>
<evidence type="ECO:0000259" key="1">
    <source>
        <dbReference type="Pfam" id="PF13577"/>
    </source>
</evidence>
<dbReference type="RefSeq" id="WP_378610529.1">
    <property type="nucleotide sequence ID" value="NZ_JBHSAX010000003.1"/>
</dbReference>
<evidence type="ECO:0000313" key="3">
    <source>
        <dbReference type="Proteomes" id="UP001595696"/>
    </source>
</evidence>
<dbReference type="InterPro" id="IPR032710">
    <property type="entry name" value="NTF2-like_dom_sf"/>
</dbReference>
<dbReference type="EMBL" id="JBHSAX010000003">
    <property type="protein sequence ID" value="MFC3960756.1"/>
    <property type="molecule type" value="Genomic_DNA"/>
</dbReference>
<proteinExistence type="predicted"/>